<evidence type="ECO:0000313" key="2">
    <source>
        <dbReference type="EMBL" id="GAA3644172.1"/>
    </source>
</evidence>
<evidence type="ECO:0000256" key="1">
    <source>
        <dbReference type="SAM" id="MobiDB-lite"/>
    </source>
</evidence>
<feature type="region of interest" description="Disordered" evidence="1">
    <location>
        <begin position="50"/>
        <end position="78"/>
    </location>
</feature>
<reference evidence="3" key="1">
    <citation type="journal article" date="2019" name="Int. J. Syst. Evol. Microbiol.">
        <title>The Global Catalogue of Microorganisms (GCM) 10K type strain sequencing project: providing services to taxonomists for standard genome sequencing and annotation.</title>
        <authorList>
            <consortium name="The Broad Institute Genomics Platform"/>
            <consortium name="The Broad Institute Genome Sequencing Center for Infectious Disease"/>
            <person name="Wu L."/>
            <person name="Ma J."/>
        </authorList>
    </citation>
    <scope>NUCLEOTIDE SEQUENCE [LARGE SCALE GENOMIC DNA]</scope>
    <source>
        <strain evidence="3">JCM 16904</strain>
    </source>
</reference>
<feature type="compositionally biased region" description="Gly residues" evidence="1">
    <location>
        <begin position="69"/>
        <end position="78"/>
    </location>
</feature>
<keyword evidence="3" id="KW-1185">Reference proteome</keyword>
<sequence>MVVGERAGEQVLVDPAAPGQDLVDGAGHLGVVGPLPRPRRQRTLAQRLPVGRDEELGAERVTHEQAVKRGGGTSQGVG</sequence>
<feature type="compositionally biased region" description="Basic and acidic residues" evidence="1">
    <location>
        <begin position="50"/>
        <end position="67"/>
    </location>
</feature>
<comment type="caution">
    <text evidence="2">The sequence shown here is derived from an EMBL/GenBank/DDBJ whole genome shotgun (WGS) entry which is preliminary data.</text>
</comment>
<gene>
    <name evidence="2" type="ORF">GCM10022224_003270</name>
</gene>
<evidence type="ECO:0000313" key="3">
    <source>
        <dbReference type="Proteomes" id="UP001500902"/>
    </source>
</evidence>
<accession>A0ABP7AZ69</accession>
<protein>
    <submittedName>
        <fullName evidence="2">Uncharacterized protein</fullName>
    </submittedName>
</protein>
<dbReference type="EMBL" id="BAAAZP010000005">
    <property type="protein sequence ID" value="GAA3644172.1"/>
    <property type="molecule type" value="Genomic_DNA"/>
</dbReference>
<proteinExistence type="predicted"/>
<name>A0ABP7AZ69_9ACTN</name>
<organism evidence="2 3">
    <name type="scientific">Nonomuraea antimicrobica</name>
    <dbReference type="NCBI Taxonomy" id="561173"/>
    <lineage>
        <taxon>Bacteria</taxon>
        <taxon>Bacillati</taxon>
        <taxon>Actinomycetota</taxon>
        <taxon>Actinomycetes</taxon>
        <taxon>Streptosporangiales</taxon>
        <taxon>Streptosporangiaceae</taxon>
        <taxon>Nonomuraea</taxon>
    </lineage>
</organism>
<dbReference type="Proteomes" id="UP001500902">
    <property type="component" value="Unassembled WGS sequence"/>
</dbReference>